<gene>
    <name evidence="1" type="primary">g10839</name>
    <name evidence="1" type="ORF">NpPPO83_00010839</name>
</gene>
<dbReference type="Proteomes" id="UP001165186">
    <property type="component" value="Unassembled WGS sequence"/>
</dbReference>
<evidence type="ECO:0000313" key="2">
    <source>
        <dbReference type="Proteomes" id="UP001165186"/>
    </source>
</evidence>
<dbReference type="EMBL" id="BSXG01000058">
    <property type="protein sequence ID" value="GME29254.1"/>
    <property type="molecule type" value="Genomic_DNA"/>
</dbReference>
<comment type="caution">
    <text evidence="1">The sequence shown here is derived from an EMBL/GenBank/DDBJ whole genome shotgun (WGS) entry which is preliminary data.</text>
</comment>
<evidence type="ECO:0000313" key="1">
    <source>
        <dbReference type="EMBL" id="GME29254.1"/>
    </source>
</evidence>
<keyword evidence="2" id="KW-1185">Reference proteome</keyword>
<accession>A0ACB5S8X5</accession>
<proteinExistence type="predicted"/>
<name>A0ACB5S8X5_9PEZI</name>
<reference evidence="1" key="1">
    <citation type="submission" date="2024-09" db="EMBL/GenBank/DDBJ databases">
        <title>Draft Genome Sequences of Neofusicoccum parvum.</title>
        <authorList>
            <person name="Ashida A."/>
            <person name="Camagna M."/>
            <person name="Tanaka A."/>
            <person name="Takemoto D."/>
        </authorList>
    </citation>
    <scope>NUCLEOTIDE SEQUENCE</scope>
    <source>
        <strain evidence="1">PPO83</strain>
    </source>
</reference>
<sequence>MLLPNSLYGFVLRSRKWVKLLVKRIDDIVYQNSFDNLVLGSKADGEADRMEVMMDPVRGKGKGVIILLHGEPGVGKTSTAECIADYTSRPLFPITCGNIGQNAVDVEESLEKIFQLAHSWGCVLLLDEADVFLQERNKDDLVRNAVVSVFLRVLEYYSGILFLTTNRVGIMDQAFRSRIHLSLYYPALGKKASLKVWKLHLEVAKNQFKTSRKKLEFDRDEILDFAKEQYQRLKEEETSQRWNGRQIRNAFQTAIALAEYQAQEKRHSKKIKLTRKQFDIVQKTSDTFDEYLRTTQKGSQAVLARQAKTRVDDFKGKGHGVKDNHRKRGGRRKTPDEVKAESESSSFSESSESEMSSSYGDTSSDGDGDARKHNQARQAFNSSDDSESRVEEEGKGKSEKRKSKKKEVESDREIQKAKEKKESSKKKHRSKHKEEGSSDEDSEPEAKTGKRRSKK</sequence>
<protein>
    <submittedName>
        <fullName evidence="1">ATPAse AAA+ type core protein</fullName>
    </submittedName>
</protein>
<organism evidence="1 2">
    <name type="scientific">Neofusicoccum parvum</name>
    <dbReference type="NCBI Taxonomy" id="310453"/>
    <lineage>
        <taxon>Eukaryota</taxon>
        <taxon>Fungi</taxon>
        <taxon>Dikarya</taxon>
        <taxon>Ascomycota</taxon>
        <taxon>Pezizomycotina</taxon>
        <taxon>Dothideomycetes</taxon>
        <taxon>Dothideomycetes incertae sedis</taxon>
        <taxon>Botryosphaeriales</taxon>
        <taxon>Botryosphaeriaceae</taxon>
        <taxon>Neofusicoccum</taxon>
    </lineage>
</organism>